<evidence type="ECO:0000313" key="3">
    <source>
        <dbReference type="Proteomes" id="UP000799537"/>
    </source>
</evidence>
<accession>A0A6A6CCS4</accession>
<feature type="region of interest" description="Disordered" evidence="1">
    <location>
        <begin position="260"/>
        <end position="279"/>
    </location>
</feature>
<gene>
    <name evidence="2" type="ORF">M409DRAFT_24885</name>
</gene>
<organism evidence="2 3">
    <name type="scientific">Zasmidium cellare ATCC 36951</name>
    <dbReference type="NCBI Taxonomy" id="1080233"/>
    <lineage>
        <taxon>Eukaryota</taxon>
        <taxon>Fungi</taxon>
        <taxon>Dikarya</taxon>
        <taxon>Ascomycota</taxon>
        <taxon>Pezizomycotina</taxon>
        <taxon>Dothideomycetes</taxon>
        <taxon>Dothideomycetidae</taxon>
        <taxon>Mycosphaerellales</taxon>
        <taxon>Mycosphaerellaceae</taxon>
        <taxon>Zasmidium</taxon>
    </lineage>
</organism>
<evidence type="ECO:0000313" key="2">
    <source>
        <dbReference type="EMBL" id="KAF2164984.1"/>
    </source>
</evidence>
<dbReference type="GeneID" id="54560708"/>
<feature type="compositionally biased region" description="Polar residues" evidence="1">
    <location>
        <begin position="78"/>
        <end position="92"/>
    </location>
</feature>
<keyword evidence="3" id="KW-1185">Reference proteome</keyword>
<dbReference type="Proteomes" id="UP000799537">
    <property type="component" value="Unassembled WGS sequence"/>
</dbReference>
<proteinExistence type="predicted"/>
<feature type="compositionally biased region" description="Basic and acidic residues" evidence="1">
    <location>
        <begin position="159"/>
        <end position="174"/>
    </location>
</feature>
<feature type="compositionally biased region" description="Low complexity" evidence="1">
    <location>
        <begin position="98"/>
        <end position="110"/>
    </location>
</feature>
<protein>
    <submittedName>
        <fullName evidence="2">Uncharacterized protein</fullName>
    </submittedName>
</protein>
<feature type="compositionally biased region" description="Low complexity" evidence="1">
    <location>
        <begin position="1"/>
        <end position="17"/>
    </location>
</feature>
<sequence length="279" mass="30080">MSNNNSNKNSNNNDNANGKITNPLYLPPSDRPVIDPQLEETVPSAGQRPQYPAVEPPSLPGTAYQLGGEHGRLPGAQQPDSQLNTSQRSAANQHDRFASVQQQDAQAVASYRSPYQPLGVGEGGGFAGGSQIAGSGDSRRGGERVEGAEDGGAQGSDVQRAEPEVEKRQPERENLNAAQQSLHLATTTYAQEPEDPLNTAGEMMDQMEREKEKESDGKGGDVPVALADAAGKRMDLGRCRYLRCRMKDGVHEVWCIGAWKREGEKDGQNEQNEEGQGNE</sequence>
<feature type="compositionally biased region" description="Basic and acidic residues" evidence="1">
    <location>
        <begin position="137"/>
        <end position="147"/>
    </location>
</feature>
<feature type="compositionally biased region" description="Basic and acidic residues" evidence="1">
    <location>
        <begin position="206"/>
        <end position="219"/>
    </location>
</feature>
<name>A0A6A6CCS4_ZASCE</name>
<dbReference type="RefSeq" id="XP_033665873.1">
    <property type="nucleotide sequence ID" value="XM_033807436.1"/>
</dbReference>
<feature type="compositionally biased region" description="Polar residues" evidence="1">
    <location>
        <begin position="176"/>
        <end position="190"/>
    </location>
</feature>
<reference evidence="2" key="1">
    <citation type="journal article" date="2020" name="Stud. Mycol.">
        <title>101 Dothideomycetes genomes: a test case for predicting lifestyles and emergence of pathogens.</title>
        <authorList>
            <person name="Haridas S."/>
            <person name="Albert R."/>
            <person name="Binder M."/>
            <person name="Bloem J."/>
            <person name="Labutti K."/>
            <person name="Salamov A."/>
            <person name="Andreopoulos B."/>
            <person name="Baker S."/>
            <person name="Barry K."/>
            <person name="Bills G."/>
            <person name="Bluhm B."/>
            <person name="Cannon C."/>
            <person name="Castanera R."/>
            <person name="Culley D."/>
            <person name="Daum C."/>
            <person name="Ezra D."/>
            <person name="Gonzalez J."/>
            <person name="Henrissat B."/>
            <person name="Kuo A."/>
            <person name="Liang C."/>
            <person name="Lipzen A."/>
            <person name="Lutzoni F."/>
            <person name="Magnuson J."/>
            <person name="Mondo S."/>
            <person name="Nolan M."/>
            <person name="Ohm R."/>
            <person name="Pangilinan J."/>
            <person name="Park H.-J."/>
            <person name="Ramirez L."/>
            <person name="Alfaro M."/>
            <person name="Sun H."/>
            <person name="Tritt A."/>
            <person name="Yoshinaga Y."/>
            <person name="Zwiers L.-H."/>
            <person name="Turgeon B."/>
            <person name="Goodwin S."/>
            <person name="Spatafora J."/>
            <person name="Crous P."/>
            <person name="Grigoriev I."/>
        </authorList>
    </citation>
    <scope>NUCLEOTIDE SEQUENCE</scope>
    <source>
        <strain evidence="2">ATCC 36951</strain>
    </source>
</reference>
<feature type="region of interest" description="Disordered" evidence="1">
    <location>
        <begin position="1"/>
        <end position="223"/>
    </location>
</feature>
<dbReference type="EMBL" id="ML993602">
    <property type="protein sequence ID" value="KAF2164984.1"/>
    <property type="molecule type" value="Genomic_DNA"/>
</dbReference>
<evidence type="ECO:0000256" key="1">
    <source>
        <dbReference type="SAM" id="MobiDB-lite"/>
    </source>
</evidence>
<dbReference type="AlphaFoldDB" id="A0A6A6CCS4"/>